<dbReference type="AlphaFoldDB" id="A0A0K1NMX1"/>
<dbReference type="eggNOG" id="COG0443">
    <property type="taxonomic scope" value="Bacteria"/>
</dbReference>
<organism evidence="1 3">
    <name type="scientific">Prevotella fusca JCM 17724</name>
    <dbReference type="NCBI Taxonomy" id="1236517"/>
    <lineage>
        <taxon>Bacteria</taxon>
        <taxon>Pseudomonadati</taxon>
        <taxon>Bacteroidota</taxon>
        <taxon>Bacteroidia</taxon>
        <taxon>Bacteroidales</taxon>
        <taxon>Prevotellaceae</taxon>
        <taxon>Prevotella</taxon>
    </lineage>
</organism>
<evidence type="ECO:0000313" key="4">
    <source>
        <dbReference type="Proteomes" id="UP000682005"/>
    </source>
</evidence>
<name>A0A0K1NMX1_9BACT</name>
<evidence type="ECO:0000313" key="2">
    <source>
        <dbReference type="EMBL" id="QUB86029.1"/>
    </source>
</evidence>
<accession>A0A0K1NMX1</accession>
<dbReference type="Proteomes" id="UP000060345">
    <property type="component" value="Chromosome 2"/>
</dbReference>
<evidence type="ECO:0000313" key="3">
    <source>
        <dbReference type="Proteomes" id="UP000060345"/>
    </source>
</evidence>
<dbReference type="EMBL" id="CP072369">
    <property type="protein sequence ID" value="QUB86029.1"/>
    <property type="molecule type" value="Genomic_DNA"/>
</dbReference>
<dbReference type="Proteomes" id="UP000682005">
    <property type="component" value="Chromosome 2"/>
</dbReference>
<gene>
    <name evidence="1" type="ORF">ADJ77_11570</name>
    <name evidence="2" type="ORF">J5A51_01825</name>
</gene>
<dbReference type="EMBL" id="CP012075">
    <property type="protein sequence ID" value="AKU70395.1"/>
    <property type="molecule type" value="Genomic_DNA"/>
</dbReference>
<keyword evidence="4" id="KW-1185">Reference proteome</keyword>
<dbReference type="STRING" id="1236517.ADJ77_11570"/>
<sequence>MSKALLIKSYTNLTTGTQGQWNELNMASSYIQGIETGKILEGLTAEKLGALISGVPTPWARAKLFKFALQTLANPDPNINISGLQQFYDMLHGEWRGLLAVIALFPDRIRFSNPVEMNVRGNGYDIAAAFGRMLFEDKDVWSNQDVLAKSPDVQPYIHLIYYRDHLVGGTSPMTGVFTGVSYASLGDDASDINWYRDGKFEDPTAFLSPDQLQKVYLFMKNMNGNLEAFEKKINSQRGDKQLMNIGGFKQMSRKWEQELLYRGGGNLRDKGPIAKYGNLECPFSLLFMSDVPVYLKPDYTFTYTNDGDYKLIGDIQNLLSEDKFVIGWAEDANARPKLSDGPVFYLRVKELRDGSMSYFTLPLSERGIDIFKNNLRGLLGYSDGGNTSLTGVITDAGQLAVTLIVEIDGQKVTLNTREYEIDWMTDQGKVIMWPDFVSEKWNKYYLYSEFTADAQEQFQPVFKWQGEFVRTIDNNFWTGDYQPSADEDKLIDIKKLITYPAGQGEDLPKYNIISADKPLAGLSAFVKDTGKDVHAGYLIFRQEVIGDKTTIDLKGSAIVGVDFGSNNTCVYYNPDDRGANPVEFRNYRTVLVGKENNDVRSIAENNELLFFANYTSDNGQVKSWLHEHDSRYNCYNESEEIAGGVPVNRPNVFVKEMDQYEIKTQAGTLHYNMKWLDNEKGLQKKRAFLKSIWLQTCAYLYKEERIRPEELKWSYPGSMMEADRAELEKIFEELCKMTPITVGRRPEPSEKLTTEAEAVCSFALSRDFGLNKDNMFLGIDVGGSTSDILLLAKDPDNGNKSSLYRESSVRIAAGVFFNAVIKSESFRQALVNFHEGKKTNVFVANIKEVLTQPSKAPYYLNSIFDQLRSENDYEEFYSSINNNAKFVFTIPAYVTGLLLFYSGMLIGKAIKTEHMNHINRIDVLSFGKGGRLFHWLRSSATRRLTNEYYENCLNAGVNLVTEKTLEVRYRDEIEIDNKAEVAKGLVDPKEHIRKQQEADADICGETGVKYIMSDGTPKELHTEDELTGEYFANEMNKFDFSGIANFEKFMEIFIDFVSQKTRLYPQADNLREDLADLPNRITSYICNNDDEYRKARKIQGDVFTYHQPIIIAEGACFLETLIKKAFNQ</sequence>
<dbReference type="RefSeq" id="WP_050696443.1">
    <property type="nucleotide sequence ID" value="NZ_CP012075.1"/>
</dbReference>
<proteinExistence type="predicted"/>
<reference evidence="1 3" key="1">
    <citation type="submission" date="2015-07" db="EMBL/GenBank/DDBJ databases">
        <authorList>
            <person name="Noorani M."/>
        </authorList>
    </citation>
    <scope>NUCLEOTIDE SEQUENCE [LARGE SCALE GENOMIC DNA]</scope>
    <source>
        <strain evidence="1 3">W1435</strain>
    </source>
</reference>
<evidence type="ECO:0000313" key="1">
    <source>
        <dbReference type="EMBL" id="AKU70395.1"/>
    </source>
</evidence>
<reference evidence="2 4" key="2">
    <citation type="submission" date="2021-03" db="EMBL/GenBank/DDBJ databases">
        <title>Human Oral Microbial Genomes.</title>
        <authorList>
            <person name="Johnston C.D."/>
            <person name="Chen T."/>
            <person name="Dewhirst F.E."/>
        </authorList>
    </citation>
    <scope>NUCLEOTIDE SEQUENCE [LARGE SCALE GENOMIC DNA]</scope>
    <source>
        <strain evidence="2 4">W1435</strain>
    </source>
</reference>
<protein>
    <submittedName>
        <fullName evidence="1">Uncharacterized protein</fullName>
    </submittedName>
</protein>
<dbReference type="KEGG" id="pfus:ADJ77_11570"/>